<dbReference type="InterPro" id="IPR036890">
    <property type="entry name" value="HATPase_C_sf"/>
</dbReference>
<feature type="transmembrane region" description="Helical" evidence="1">
    <location>
        <begin position="15"/>
        <end position="34"/>
    </location>
</feature>
<evidence type="ECO:0000256" key="1">
    <source>
        <dbReference type="SAM" id="Phobius"/>
    </source>
</evidence>
<sequence length="536" mass="61812">MKFQKLQKYLLENKFINLLIVSLIHFATIILSVYNFKTYVTEHAYYSNRIGLLIISLLFMFAYLTFIISDEKESNLFYIGWLFVIIAVGTVFIISANPYGLVFVALLYWALFESTMHIVFRGKTEFMSKYNRFINILTVVVCVLCLMIPLEPPFLDNIFSLYLNYRIIMGASFLLVSLIYRKHIRTLLKQQRIELGILICLNLFDMLIVIFGTEFFPILDSPKFENISDVMYPTSIVLFLQARIVSGVFKRKFTAFQRRFQLALSLLGIGLFLVLIVVGAVVKWEAVEVFVVFNLLLWAFSFAVTIMRGLIESAIINDDFSLLKPINALELVVNSNDEKDEFSDFLHNEVLQDIVVIKNLNEFSDQVDVKDKIDKSADNLIRIIRNRLDKYSDGYSDRLSVRENYENLVYTVCDRLDSDKRIMFELVGNSNILLAPYDRLIYRILEELATNAVKYASKNDIEIIISIDNNLVEITASNSYSQNTISKSTKKGQSLLEAKVALLGGSFQVETINNKYNVLIELLIDKEVANEYFINR</sequence>
<dbReference type="Gene3D" id="3.30.565.10">
    <property type="entry name" value="Histidine kinase-like ATPase, C-terminal domain"/>
    <property type="match status" value="1"/>
</dbReference>
<dbReference type="OrthoDB" id="9768405at2"/>
<feature type="transmembrane region" description="Helical" evidence="1">
    <location>
        <begin position="100"/>
        <end position="120"/>
    </location>
</feature>
<gene>
    <name evidence="2" type="ORF">CL176_00425</name>
</gene>
<dbReference type="EMBL" id="CP023434">
    <property type="protein sequence ID" value="AXY24615.1"/>
    <property type="molecule type" value="Genomic_DNA"/>
</dbReference>
<dbReference type="Proteomes" id="UP000263232">
    <property type="component" value="Chromosome"/>
</dbReference>
<feature type="transmembrane region" description="Helical" evidence="1">
    <location>
        <begin position="230"/>
        <end position="249"/>
    </location>
</feature>
<feature type="transmembrane region" description="Helical" evidence="1">
    <location>
        <begin position="162"/>
        <end position="181"/>
    </location>
</feature>
<feature type="transmembrane region" description="Helical" evidence="1">
    <location>
        <begin position="132"/>
        <end position="150"/>
    </location>
</feature>
<reference evidence="2 3" key="1">
    <citation type="submission" date="2017-09" db="EMBL/GenBank/DDBJ databases">
        <title>Complete genome sequence of Oxytococcus suis strain ZY16052.</title>
        <authorList>
            <person name="Li F."/>
        </authorList>
    </citation>
    <scope>NUCLEOTIDE SEQUENCE [LARGE SCALE GENOMIC DNA]</scope>
    <source>
        <strain evidence="2 3">ZY16052</strain>
    </source>
</reference>
<organism evidence="2 3">
    <name type="scientific">Suicoccus acidiformans</name>
    <dbReference type="NCBI Taxonomy" id="2036206"/>
    <lineage>
        <taxon>Bacteria</taxon>
        <taxon>Bacillati</taxon>
        <taxon>Bacillota</taxon>
        <taxon>Bacilli</taxon>
        <taxon>Lactobacillales</taxon>
        <taxon>Aerococcaceae</taxon>
        <taxon>Suicoccus</taxon>
    </lineage>
</organism>
<feature type="transmembrane region" description="Helical" evidence="1">
    <location>
        <begin position="290"/>
        <end position="311"/>
    </location>
</feature>
<dbReference type="AlphaFoldDB" id="A0A347WHQ8"/>
<keyword evidence="3" id="KW-1185">Reference proteome</keyword>
<accession>A0A347WHQ8</accession>
<feature type="transmembrane region" description="Helical" evidence="1">
    <location>
        <begin position="261"/>
        <end position="284"/>
    </location>
</feature>
<dbReference type="SUPFAM" id="SSF55874">
    <property type="entry name" value="ATPase domain of HSP90 chaperone/DNA topoisomerase II/histidine kinase"/>
    <property type="match status" value="1"/>
</dbReference>
<feature type="transmembrane region" description="Helical" evidence="1">
    <location>
        <begin position="193"/>
        <end position="218"/>
    </location>
</feature>
<proteinExistence type="predicted"/>
<protein>
    <submittedName>
        <fullName evidence="2">Uncharacterized protein</fullName>
    </submittedName>
</protein>
<keyword evidence="1" id="KW-1133">Transmembrane helix</keyword>
<keyword evidence="1" id="KW-0812">Transmembrane</keyword>
<keyword evidence="1" id="KW-0472">Membrane</keyword>
<evidence type="ECO:0000313" key="2">
    <source>
        <dbReference type="EMBL" id="AXY24615.1"/>
    </source>
</evidence>
<dbReference type="KEGG" id="abae:CL176_00425"/>
<feature type="transmembrane region" description="Helical" evidence="1">
    <location>
        <begin position="46"/>
        <end position="68"/>
    </location>
</feature>
<dbReference type="RefSeq" id="WP_118989539.1">
    <property type="nucleotide sequence ID" value="NZ_CP023434.1"/>
</dbReference>
<evidence type="ECO:0000313" key="3">
    <source>
        <dbReference type="Proteomes" id="UP000263232"/>
    </source>
</evidence>
<name>A0A347WHQ8_9LACT</name>